<reference evidence="2 3" key="1">
    <citation type="submission" date="2020-04" db="EMBL/GenBank/DDBJ databases">
        <title>Flammeovirga sp. SR4, a novel species isolated from seawater.</title>
        <authorList>
            <person name="Wang X."/>
        </authorList>
    </citation>
    <scope>NUCLEOTIDE SEQUENCE [LARGE SCALE GENOMIC DNA]</scope>
    <source>
        <strain evidence="2 3">ATCC 23126</strain>
    </source>
</reference>
<dbReference type="EMBL" id="JABANE010000076">
    <property type="protein sequence ID" value="NME70838.1"/>
    <property type="molecule type" value="Genomic_DNA"/>
</dbReference>
<evidence type="ECO:0008006" key="4">
    <source>
        <dbReference type="Google" id="ProtNLM"/>
    </source>
</evidence>
<sequence>MNTQLNTIFSKLQFKTVLLFIFSLVLLLAATGAKIYFDVKLEKLQFQKIIGNSKALANYKNASTEIEKTIQEIKSDAFDLYQITLADIYYLNDNGAALYWINQGQERSILNRSQSNEIPDELKVFFKNNEARKSQSVDEWYAVRAKINNDSNKSIVIVVNEFDLWMKVSLASLPLTALSILLFSILFIYQLSSSNTWLRKPLYKFFKHLEYESQGISNELERDVPNEWQDLFLEYDLSFNRKLNNNDLPQESEQEATQRFHAQLQELRWAKEQLAECQKKAAQAQSPYPNSKLKGFFDSFENATIGIMVADADSIPIFLNNKGKEILGRGVLPKDESDLTDIRKIYVSGTDVEMPQEQHPIITVKLENKPQIVKHIDAFNPVTKERKKIQMYATPITAYTSMNEYYLILIAEEK</sequence>
<dbReference type="Proteomes" id="UP000576082">
    <property type="component" value="Unassembled WGS sequence"/>
</dbReference>
<feature type="transmembrane region" description="Helical" evidence="1">
    <location>
        <begin position="164"/>
        <end position="189"/>
    </location>
</feature>
<keyword evidence="1" id="KW-1133">Transmembrane helix</keyword>
<evidence type="ECO:0000256" key="1">
    <source>
        <dbReference type="SAM" id="Phobius"/>
    </source>
</evidence>
<evidence type="ECO:0000313" key="3">
    <source>
        <dbReference type="Proteomes" id="UP000576082"/>
    </source>
</evidence>
<name>A0A7X9RY42_9BACT</name>
<comment type="caution">
    <text evidence="2">The sequence shown here is derived from an EMBL/GenBank/DDBJ whole genome shotgun (WGS) entry which is preliminary data.</text>
</comment>
<gene>
    <name evidence="2" type="ORF">HHU12_22885</name>
</gene>
<organism evidence="2 3">
    <name type="scientific">Flammeovirga aprica JL-4</name>
    <dbReference type="NCBI Taxonomy" id="694437"/>
    <lineage>
        <taxon>Bacteria</taxon>
        <taxon>Pseudomonadati</taxon>
        <taxon>Bacteroidota</taxon>
        <taxon>Cytophagia</taxon>
        <taxon>Cytophagales</taxon>
        <taxon>Flammeovirgaceae</taxon>
        <taxon>Flammeovirga</taxon>
    </lineage>
</organism>
<keyword evidence="3" id="KW-1185">Reference proteome</keyword>
<keyword evidence="1" id="KW-0812">Transmembrane</keyword>
<accession>A0A7X9RY42</accession>
<proteinExistence type="predicted"/>
<protein>
    <recommendedName>
        <fullName evidence="4">PAS domain-containing protein</fullName>
    </recommendedName>
</protein>
<evidence type="ECO:0000313" key="2">
    <source>
        <dbReference type="EMBL" id="NME70838.1"/>
    </source>
</evidence>
<dbReference type="RefSeq" id="WP_169659068.1">
    <property type="nucleotide sequence ID" value="NZ_JABANE010000076.1"/>
</dbReference>
<keyword evidence="1" id="KW-0472">Membrane</keyword>
<dbReference type="AlphaFoldDB" id="A0A7X9RY42"/>